<dbReference type="Proteomes" id="UP000028924">
    <property type="component" value="Unassembled WGS sequence"/>
</dbReference>
<reference evidence="1 2" key="1">
    <citation type="journal article" date="2014" name="BMC Genomics">
        <title>Oil accumulation mechanisms of the oleaginous microalga Chlorella protothecoides revealed through its genome, transcriptomes, and proteomes.</title>
        <authorList>
            <person name="Gao C."/>
            <person name="Wang Y."/>
            <person name="Shen Y."/>
            <person name="Yan D."/>
            <person name="He X."/>
            <person name="Dai J."/>
            <person name="Wu Q."/>
        </authorList>
    </citation>
    <scope>NUCLEOTIDE SEQUENCE [LARGE SCALE GENOMIC DNA]</scope>
    <source>
        <strain evidence="1 2">0710</strain>
    </source>
</reference>
<dbReference type="AlphaFoldDB" id="A0A087SDV0"/>
<sequence length="66" mass="7367">MRSWNGAHVSGLQIDEDKVPLGVGDRQARARLASHPCMCQRTDTTHPSICCPLSSYVEIYYNQVCT</sequence>
<accession>A0A087SDV0</accession>
<dbReference type="GeneID" id="23618263"/>
<dbReference type="EMBL" id="KL662101">
    <property type="protein sequence ID" value="KFM23904.1"/>
    <property type="molecule type" value="Genomic_DNA"/>
</dbReference>
<protein>
    <submittedName>
        <fullName evidence="1">Uncharacterized protein</fullName>
    </submittedName>
</protein>
<name>A0A087SDV0_AUXPR</name>
<evidence type="ECO:0000313" key="2">
    <source>
        <dbReference type="Proteomes" id="UP000028924"/>
    </source>
</evidence>
<evidence type="ECO:0000313" key="1">
    <source>
        <dbReference type="EMBL" id="KFM23904.1"/>
    </source>
</evidence>
<proteinExistence type="predicted"/>
<dbReference type="RefSeq" id="XP_011396782.1">
    <property type="nucleotide sequence ID" value="XM_011398480.1"/>
</dbReference>
<organism evidence="1 2">
    <name type="scientific">Auxenochlorella protothecoides</name>
    <name type="common">Green microalga</name>
    <name type="synonym">Chlorella protothecoides</name>
    <dbReference type="NCBI Taxonomy" id="3075"/>
    <lineage>
        <taxon>Eukaryota</taxon>
        <taxon>Viridiplantae</taxon>
        <taxon>Chlorophyta</taxon>
        <taxon>core chlorophytes</taxon>
        <taxon>Trebouxiophyceae</taxon>
        <taxon>Chlorellales</taxon>
        <taxon>Chlorellaceae</taxon>
        <taxon>Auxenochlorella</taxon>
    </lineage>
</organism>
<dbReference type="KEGG" id="apro:F751_6872"/>
<gene>
    <name evidence="1" type="ORF">F751_6872</name>
</gene>
<keyword evidence="2" id="KW-1185">Reference proteome</keyword>